<gene>
    <name evidence="4" type="ORF">DL764_010304</name>
</gene>
<dbReference type="PROSITE" id="PS50082">
    <property type="entry name" value="WD_REPEATS_2"/>
    <property type="match status" value="2"/>
</dbReference>
<protein>
    <submittedName>
        <fullName evidence="4">Uncharacterized protein</fullName>
    </submittedName>
</protein>
<dbReference type="Pfam" id="PF00400">
    <property type="entry name" value="WD40"/>
    <property type="match status" value="3"/>
</dbReference>
<dbReference type="AlphaFoldDB" id="A0A4Q4SSX9"/>
<dbReference type="PROSITE" id="PS50294">
    <property type="entry name" value="WD_REPEATS_REGION"/>
    <property type="match status" value="2"/>
</dbReference>
<dbReference type="InterPro" id="IPR020472">
    <property type="entry name" value="WD40_PAC1"/>
</dbReference>
<keyword evidence="2" id="KW-0677">Repeat</keyword>
<accession>A0A4Q4SSX9</accession>
<keyword evidence="5" id="KW-1185">Reference proteome</keyword>
<dbReference type="SUPFAM" id="SSF50978">
    <property type="entry name" value="WD40 repeat-like"/>
    <property type="match status" value="1"/>
</dbReference>
<reference evidence="4 5" key="1">
    <citation type="submission" date="2018-06" db="EMBL/GenBank/DDBJ databases">
        <title>Complete Genomes of Monosporascus.</title>
        <authorList>
            <person name="Robinson A.J."/>
            <person name="Natvig D.O."/>
        </authorList>
    </citation>
    <scope>NUCLEOTIDE SEQUENCE [LARGE SCALE GENOMIC DNA]</scope>
    <source>
        <strain evidence="4 5">CBS 110550</strain>
    </source>
</reference>
<organism evidence="4 5">
    <name type="scientific">Monosporascus ibericus</name>
    <dbReference type="NCBI Taxonomy" id="155417"/>
    <lineage>
        <taxon>Eukaryota</taxon>
        <taxon>Fungi</taxon>
        <taxon>Dikarya</taxon>
        <taxon>Ascomycota</taxon>
        <taxon>Pezizomycotina</taxon>
        <taxon>Sordariomycetes</taxon>
        <taxon>Xylariomycetidae</taxon>
        <taxon>Xylariales</taxon>
        <taxon>Xylariales incertae sedis</taxon>
        <taxon>Monosporascus</taxon>
    </lineage>
</organism>
<evidence type="ECO:0000256" key="3">
    <source>
        <dbReference type="PROSITE-ProRule" id="PRU00221"/>
    </source>
</evidence>
<dbReference type="PROSITE" id="PS00678">
    <property type="entry name" value="WD_REPEATS_1"/>
    <property type="match status" value="2"/>
</dbReference>
<evidence type="ECO:0000256" key="1">
    <source>
        <dbReference type="ARBA" id="ARBA00022574"/>
    </source>
</evidence>
<feature type="repeat" description="WD" evidence="3">
    <location>
        <begin position="38"/>
        <end position="79"/>
    </location>
</feature>
<evidence type="ECO:0000256" key="2">
    <source>
        <dbReference type="ARBA" id="ARBA00022737"/>
    </source>
</evidence>
<dbReference type="OrthoDB" id="4768852at2759"/>
<dbReference type="Gene3D" id="2.130.10.10">
    <property type="entry name" value="YVTN repeat-like/Quinoprotein amine dehydrogenase"/>
    <property type="match status" value="1"/>
</dbReference>
<dbReference type="InterPro" id="IPR036322">
    <property type="entry name" value="WD40_repeat_dom_sf"/>
</dbReference>
<dbReference type="InterPro" id="IPR001680">
    <property type="entry name" value="WD40_rpt"/>
</dbReference>
<dbReference type="Proteomes" id="UP000293360">
    <property type="component" value="Unassembled WGS sequence"/>
</dbReference>
<keyword evidence="1 3" id="KW-0853">WD repeat</keyword>
<dbReference type="PRINTS" id="PR00320">
    <property type="entry name" value="GPROTEINBRPT"/>
</dbReference>
<comment type="caution">
    <text evidence="4">The sequence shown here is derived from an EMBL/GenBank/DDBJ whole genome shotgun (WGS) entry which is preliminary data.</text>
</comment>
<dbReference type="SMART" id="SM00320">
    <property type="entry name" value="WD40"/>
    <property type="match status" value="3"/>
</dbReference>
<dbReference type="InterPro" id="IPR015943">
    <property type="entry name" value="WD40/YVTN_repeat-like_dom_sf"/>
</dbReference>
<name>A0A4Q4SSX9_9PEZI</name>
<dbReference type="InterPro" id="IPR019775">
    <property type="entry name" value="WD40_repeat_CS"/>
</dbReference>
<evidence type="ECO:0000313" key="5">
    <source>
        <dbReference type="Proteomes" id="UP000293360"/>
    </source>
</evidence>
<dbReference type="STRING" id="155417.A0A4Q4SSX9"/>
<proteinExistence type="predicted"/>
<dbReference type="PANTHER" id="PTHR19848:SF8">
    <property type="entry name" value="F-BOX AND WD REPEAT DOMAIN CONTAINING 7"/>
    <property type="match status" value="1"/>
</dbReference>
<evidence type="ECO:0000313" key="4">
    <source>
        <dbReference type="EMBL" id="RYO76123.1"/>
    </source>
</evidence>
<dbReference type="EMBL" id="QJNU01001486">
    <property type="protein sequence ID" value="RYO76123.1"/>
    <property type="molecule type" value="Genomic_DNA"/>
</dbReference>
<feature type="repeat" description="WD" evidence="3">
    <location>
        <begin position="80"/>
        <end position="121"/>
    </location>
</feature>
<dbReference type="PANTHER" id="PTHR19848">
    <property type="entry name" value="WD40 REPEAT PROTEIN"/>
    <property type="match status" value="1"/>
</dbReference>
<sequence>MAGSSTDSCGGTISIGSRLSLILKPAIEDNWSSCLSTLTGHGDSVRSVAFSADGSRLASGSNDRTVKVWDAATGACLSTLTGHGGWVNSVAFSADGSRLASGSEDRTVKVWDAATGACLSTLTGHGDYVNSVAFSADGNYLITDTGIIPLPVSSKIGPLLTARQQSPNDYYNLGIKNEWITYNYRNLLWLPLDYRPTCSAVTAQAIAVGCGSGRVWMSNFLFS</sequence>